<keyword evidence="3 6" id="KW-0812">Transmembrane</keyword>
<organism evidence="7 8">
    <name type="scientific">Luteimonas colneyensis</name>
    <dbReference type="NCBI Taxonomy" id="2762230"/>
    <lineage>
        <taxon>Bacteria</taxon>
        <taxon>Pseudomonadati</taxon>
        <taxon>Pseudomonadota</taxon>
        <taxon>Gammaproteobacteria</taxon>
        <taxon>Lysobacterales</taxon>
        <taxon>Lysobacteraceae</taxon>
        <taxon>Luteimonas</taxon>
    </lineage>
</organism>
<proteinExistence type="predicted"/>
<name>A0ABR8UJY6_9GAMM</name>
<evidence type="ECO:0000313" key="8">
    <source>
        <dbReference type="Proteomes" id="UP000647183"/>
    </source>
</evidence>
<feature type="transmembrane region" description="Helical" evidence="6">
    <location>
        <begin position="186"/>
        <end position="203"/>
    </location>
</feature>
<dbReference type="RefSeq" id="WP_191729529.1">
    <property type="nucleotide sequence ID" value="NZ_JACSQJ010000005.1"/>
</dbReference>
<reference evidence="7 8" key="1">
    <citation type="submission" date="2020-08" db="EMBL/GenBank/DDBJ databases">
        <title>A Genomic Blueprint of the Chicken Gut Microbiome.</title>
        <authorList>
            <person name="Gilroy R."/>
            <person name="Ravi A."/>
            <person name="Getino M."/>
            <person name="Pursley I."/>
            <person name="Horton D.L."/>
            <person name="Alikhan N.-F."/>
            <person name="Baker D."/>
            <person name="Gharbi K."/>
            <person name="Hall N."/>
            <person name="Watson M."/>
            <person name="Adriaenssens E.M."/>
            <person name="Foster-Nyarko E."/>
            <person name="Jarju S."/>
            <person name="Secka A."/>
            <person name="Antonio M."/>
            <person name="Oren A."/>
            <person name="Chaudhuri R."/>
            <person name="La Ragione R.M."/>
            <person name="Hildebrand F."/>
            <person name="Pallen M.J."/>
        </authorList>
    </citation>
    <scope>NUCLEOTIDE SEQUENCE [LARGE SCALE GENOMIC DNA]</scope>
    <source>
        <strain evidence="7 8">Sa2BVA3</strain>
    </source>
</reference>
<protein>
    <submittedName>
        <fullName evidence="7">Oligosaccharide flippase family protein</fullName>
    </submittedName>
</protein>
<evidence type="ECO:0000256" key="4">
    <source>
        <dbReference type="ARBA" id="ARBA00022989"/>
    </source>
</evidence>
<feature type="transmembrane region" description="Helical" evidence="6">
    <location>
        <begin position="115"/>
        <end position="138"/>
    </location>
</feature>
<comment type="caution">
    <text evidence="7">The sequence shown here is derived from an EMBL/GenBank/DDBJ whole genome shotgun (WGS) entry which is preliminary data.</text>
</comment>
<evidence type="ECO:0000256" key="3">
    <source>
        <dbReference type="ARBA" id="ARBA00022692"/>
    </source>
</evidence>
<dbReference type="PANTHER" id="PTHR30250:SF11">
    <property type="entry name" value="O-ANTIGEN TRANSPORTER-RELATED"/>
    <property type="match status" value="1"/>
</dbReference>
<comment type="subcellular location">
    <subcellularLocation>
        <location evidence="1">Cell membrane</location>
        <topology evidence="1">Multi-pass membrane protein</topology>
    </subcellularLocation>
</comment>
<dbReference type="EMBL" id="JACSQJ010000005">
    <property type="protein sequence ID" value="MBD7988326.1"/>
    <property type="molecule type" value="Genomic_DNA"/>
</dbReference>
<evidence type="ECO:0000256" key="1">
    <source>
        <dbReference type="ARBA" id="ARBA00004651"/>
    </source>
</evidence>
<dbReference type="PANTHER" id="PTHR30250">
    <property type="entry name" value="PST FAMILY PREDICTED COLANIC ACID TRANSPORTER"/>
    <property type="match status" value="1"/>
</dbReference>
<feature type="transmembrane region" description="Helical" evidence="6">
    <location>
        <begin position="150"/>
        <end position="174"/>
    </location>
</feature>
<accession>A0ABR8UJY6</accession>
<feature type="transmembrane region" description="Helical" evidence="6">
    <location>
        <begin position="370"/>
        <end position="388"/>
    </location>
</feature>
<keyword evidence="4 6" id="KW-1133">Transmembrane helix</keyword>
<evidence type="ECO:0000313" key="7">
    <source>
        <dbReference type="EMBL" id="MBD7988326.1"/>
    </source>
</evidence>
<feature type="transmembrane region" description="Helical" evidence="6">
    <location>
        <begin position="423"/>
        <end position="442"/>
    </location>
</feature>
<feature type="transmembrane region" description="Helical" evidence="6">
    <location>
        <begin position="332"/>
        <end position="350"/>
    </location>
</feature>
<dbReference type="InterPro" id="IPR050833">
    <property type="entry name" value="Poly_Biosynth_Transport"/>
</dbReference>
<gene>
    <name evidence="7" type="ORF">H9645_09830</name>
</gene>
<keyword evidence="5 6" id="KW-0472">Membrane</keyword>
<feature type="transmembrane region" description="Helical" evidence="6">
    <location>
        <begin position="400"/>
        <end position="417"/>
    </location>
</feature>
<feature type="transmembrane region" description="Helical" evidence="6">
    <location>
        <begin position="300"/>
        <end position="320"/>
    </location>
</feature>
<feature type="transmembrane region" description="Helical" evidence="6">
    <location>
        <begin position="255"/>
        <end position="280"/>
    </location>
</feature>
<evidence type="ECO:0000256" key="5">
    <source>
        <dbReference type="ARBA" id="ARBA00023136"/>
    </source>
</evidence>
<dbReference type="InterPro" id="IPR002797">
    <property type="entry name" value="Polysacc_synth"/>
</dbReference>
<keyword evidence="8" id="KW-1185">Reference proteome</keyword>
<dbReference type="Pfam" id="PF01943">
    <property type="entry name" value="Polysacc_synt"/>
    <property type="match status" value="1"/>
</dbReference>
<feature type="transmembrane region" description="Helical" evidence="6">
    <location>
        <begin position="43"/>
        <end position="65"/>
    </location>
</feature>
<evidence type="ECO:0000256" key="6">
    <source>
        <dbReference type="SAM" id="Phobius"/>
    </source>
</evidence>
<dbReference type="Proteomes" id="UP000647183">
    <property type="component" value="Unassembled WGS sequence"/>
</dbReference>
<sequence length="463" mass="48575">MHDLPDQRRLTSRPSMSICGKFLARLSGSGASRKVFKASAAALVVKCAGLGISFALTLVLTRALGVTGFGAYSLAISWVLLFAVPVQAGLVGVVVRETAGYKAVGDWSSAKGLLLLGNVTCFIVSVSSASVFALYWTQVEVSQSGLSSEILIWIALLVPVYCLSALRSAVLRGLGRVTEGLAPEQVLRPAMQLAVIIFIVSFLDKGLDPETALRAHFIAAVTTFVVGVALLLRATPSEIRGATPAYHAWKWLKPMLAFALVSGFGSILQSLVTVILAASASTQDVGLLKASQQLAMLSGLVVLAVNSAAAPHVASLLRLGELQELARLLRRFARIMFIGTLVPAVVLMIWGGEVLSFLFGEDFAKGGTTLLVTTVGQVLLSTLGLVGLTLNMAGFERDTLACCVIAMVIAIASAFPLTTEFGAVGAALAIVIGQFVMQGLLLRRLKSRVGISSSVLPGARHGE</sequence>
<feature type="transmembrane region" description="Helical" evidence="6">
    <location>
        <begin position="215"/>
        <end position="234"/>
    </location>
</feature>
<feature type="transmembrane region" description="Helical" evidence="6">
    <location>
        <begin position="71"/>
        <end position="95"/>
    </location>
</feature>
<keyword evidence="2" id="KW-1003">Cell membrane</keyword>
<evidence type="ECO:0000256" key="2">
    <source>
        <dbReference type="ARBA" id="ARBA00022475"/>
    </source>
</evidence>